<reference evidence="6" key="1">
    <citation type="submission" date="2015-10" db="EMBL/GenBank/DDBJ databases">
        <authorList>
            <person name="Gilbert D.G."/>
        </authorList>
    </citation>
    <scope>NUCLEOTIDE SEQUENCE</scope>
    <source>
        <strain evidence="6">Phyl III-seqv23</strain>
    </source>
</reference>
<dbReference type="GO" id="GO:0005829">
    <property type="term" value="C:cytosol"/>
    <property type="evidence" value="ECO:0007669"/>
    <property type="project" value="TreeGrafter"/>
</dbReference>
<dbReference type="EC" id="3.6.1.-" evidence="6"/>
<dbReference type="PANTHER" id="PTHR11070">
    <property type="entry name" value="UVRD / RECB / PCRA DNA HELICASE FAMILY MEMBER"/>
    <property type="match status" value="1"/>
</dbReference>
<dbReference type="InterPro" id="IPR000212">
    <property type="entry name" value="DNA_helicase_UvrD/REP"/>
</dbReference>
<keyword evidence="1" id="KW-0547">Nucleotide-binding</keyword>
<dbReference type="PANTHER" id="PTHR11070:SF3">
    <property type="entry name" value="DNA 3'-5' HELICASE"/>
    <property type="match status" value="1"/>
</dbReference>
<dbReference type="GO" id="GO:0003677">
    <property type="term" value="F:DNA binding"/>
    <property type="evidence" value="ECO:0007669"/>
    <property type="project" value="InterPro"/>
</dbReference>
<keyword evidence="2 6" id="KW-0378">Hydrolase</keyword>
<keyword evidence="3 6" id="KW-0347">Helicase</keyword>
<dbReference type="GO" id="GO:0016787">
    <property type="term" value="F:hydrolase activity"/>
    <property type="evidence" value="ECO:0007669"/>
    <property type="project" value="UniProtKB-KW"/>
</dbReference>
<dbReference type="AlphaFoldDB" id="A0A0S4TXK5"/>
<dbReference type="PROSITE" id="PS51217">
    <property type="entry name" value="UVRD_HELICASE_CTER"/>
    <property type="match status" value="1"/>
</dbReference>
<dbReference type="GO" id="GO:0000725">
    <property type="term" value="P:recombinational repair"/>
    <property type="evidence" value="ECO:0007669"/>
    <property type="project" value="TreeGrafter"/>
</dbReference>
<keyword evidence="4" id="KW-0067">ATP-binding</keyword>
<dbReference type="GO" id="GO:0043138">
    <property type="term" value="F:3'-5' DNA helicase activity"/>
    <property type="evidence" value="ECO:0007669"/>
    <property type="project" value="TreeGrafter"/>
</dbReference>
<dbReference type="Gene3D" id="3.40.50.300">
    <property type="entry name" value="P-loop containing nucleotide triphosphate hydrolases"/>
    <property type="match status" value="1"/>
</dbReference>
<evidence type="ECO:0000256" key="2">
    <source>
        <dbReference type="ARBA" id="ARBA00022801"/>
    </source>
</evidence>
<dbReference type="Pfam" id="PF13361">
    <property type="entry name" value="UvrD_C"/>
    <property type="match status" value="2"/>
</dbReference>
<dbReference type="InterPro" id="IPR014017">
    <property type="entry name" value="DNA_helicase_UvrD-like_C"/>
</dbReference>
<organism evidence="6">
    <name type="scientific">Ralstonia solanacearum</name>
    <name type="common">Pseudomonas solanacearum</name>
    <dbReference type="NCBI Taxonomy" id="305"/>
    <lineage>
        <taxon>Bacteria</taxon>
        <taxon>Pseudomonadati</taxon>
        <taxon>Pseudomonadota</taxon>
        <taxon>Betaproteobacteria</taxon>
        <taxon>Burkholderiales</taxon>
        <taxon>Burkholderiaceae</taxon>
        <taxon>Ralstonia</taxon>
        <taxon>Ralstonia solanacearum species complex</taxon>
    </lineage>
</organism>
<proteinExistence type="predicted"/>
<dbReference type="GO" id="GO:0005524">
    <property type="term" value="F:ATP binding"/>
    <property type="evidence" value="ECO:0007669"/>
    <property type="project" value="UniProtKB-KW"/>
</dbReference>
<evidence type="ECO:0000256" key="3">
    <source>
        <dbReference type="ARBA" id="ARBA00022806"/>
    </source>
</evidence>
<evidence type="ECO:0000256" key="4">
    <source>
        <dbReference type="ARBA" id="ARBA00022840"/>
    </source>
</evidence>
<evidence type="ECO:0000256" key="1">
    <source>
        <dbReference type="ARBA" id="ARBA00022741"/>
    </source>
</evidence>
<gene>
    <name evidence="6" type="ORF">RUN39_v1_950001</name>
</gene>
<sequence length="340" mass="37528">MLRRVSSISSGALWLALKSQAVLFRTASHSAPLEIELTRRNIPFVKYGGLKFLEAAHVKDVLSVLRWAENPRNRIAGFRVIQLLPGAGPATAARVLDAMAEAADPVAALLAHAPPARLAGDWAALMALMATLRTPKDNAAWAGELEAVGAWYAPHMERLHDDAAVRQGDLDQLARMAATHASRERFLTEMTLDPPELTSDESGEPYRDEDYLILSTIHSSKGQEWKAVYLLNAVDGCMPADLGAGSHDELEEERRLLYVAMTRARDHLDILVPQRFYMTQQTPNGDRHLYASRTRFIPPALLPLFEACAWPPPEPGADPAAEARAAAKVDLAKKMRGYWR</sequence>
<accession>A0A0S4TXK5</accession>
<evidence type="ECO:0000313" key="6">
    <source>
        <dbReference type="EMBL" id="CUV14736.1"/>
    </source>
</evidence>
<dbReference type="SUPFAM" id="SSF52540">
    <property type="entry name" value="P-loop containing nucleoside triphosphate hydrolases"/>
    <property type="match status" value="1"/>
</dbReference>
<feature type="domain" description="UvrD-like helicase C-terminal" evidence="5">
    <location>
        <begin position="1"/>
        <end position="222"/>
    </location>
</feature>
<dbReference type="InterPro" id="IPR027417">
    <property type="entry name" value="P-loop_NTPase"/>
</dbReference>
<dbReference type="Gene3D" id="1.10.486.10">
    <property type="entry name" value="PCRA, domain 4"/>
    <property type="match status" value="1"/>
</dbReference>
<evidence type="ECO:0000259" key="5">
    <source>
        <dbReference type="PROSITE" id="PS51217"/>
    </source>
</evidence>
<name>A0A0S4TXK5_RALSL</name>
<protein>
    <submittedName>
        <fullName evidence="6">Atp-dependent dna helicase II protein (UvrD)</fullName>
        <ecNumber evidence="6">3.6.1.-</ecNumber>
    </submittedName>
</protein>
<dbReference type="EMBL" id="LN899819">
    <property type="protein sequence ID" value="CUV14736.1"/>
    <property type="molecule type" value="Genomic_DNA"/>
</dbReference>